<accession>W7QKW7</accession>
<dbReference type="AlphaFoldDB" id="W7QKW7"/>
<dbReference type="Proteomes" id="UP000019276">
    <property type="component" value="Unassembled WGS sequence"/>
</dbReference>
<protein>
    <submittedName>
        <fullName evidence="7">1-aminocyclopropane-1-carboxylate deaminase</fullName>
    </submittedName>
</protein>
<dbReference type="InterPro" id="IPR036052">
    <property type="entry name" value="TrpB-like_PALP_sf"/>
</dbReference>
<keyword evidence="8" id="KW-1185">Reference proteome</keyword>
<evidence type="ECO:0000313" key="8">
    <source>
        <dbReference type="Proteomes" id="UP000019276"/>
    </source>
</evidence>
<evidence type="ECO:0000256" key="1">
    <source>
        <dbReference type="ARBA" id="ARBA00001933"/>
    </source>
</evidence>
<gene>
    <name evidence="7" type="ORF">DS2_15929</name>
</gene>
<dbReference type="GO" id="GO:0019148">
    <property type="term" value="F:D-cysteine desulfhydrase activity"/>
    <property type="evidence" value="ECO:0007669"/>
    <property type="project" value="TreeGrafter"/>
</dbReference>
<dbReference type="PATRIC" id="fig|1328313.3.peg.3255"/>
<dbReference type="Gene3D" id="3.40.50.1100">
    <property type="match status" value="2"/>
</dbReference>
<evidence type="ECO:0000256" key="2">
    <source>
        <dbReference type="ARBA" id="ARBA00008639"/>
    </source>
</evidence>
<feature type="domain" description="Tryptophan synthase beta chain-like PALP" evidence="6">
    <location>
        <begin position="5"/>
        <end position="288"/>
    </location>
</feature>
<feature type="modified residue" description="N6-(pyridoxal phosphate)lysine" evidence="5">
    <location>
        <position position="39"/>
    </location>
</feature>
<name>W7QKW7_9ALTE</name>
<dbReference type="OrthoDB" id="9801249at2"/>
<comment type="caution">
    <text evidence="7">The sequence shown here is derived from an EMBL/GenBank/DDBJ whole genome shotgun (WGS) entry which is preliminary data.</text>
</comment>
<dbReference type="InterPro" id="IPR027278">
    <property type="entry name" value="ACCD_DCysDesulf"/>
</dbReference>
<dbReference type="RefSeq" id="WP_051479943.1">
    <property type="nucleotide sequence ID" value="NZ_ARZY01000038.1"/>
</dbReference>
<evidence type="ECO:0000256" key="5">
    <source>
        <dbReference type="PIRSR" id="PIRSR006278-2"/>
    </source>
</evidence>
<dbReference type="eggNOG" id="COG2515">
    <property type="taxonomic scope" value="Bacteria"/>
</dbReference>
<dbReference type="PIRSF" id="PIRSF006278">
    <property type="entry name" value="ACCD_DCysDesulf"/>
    <property type="match status" value="1"/>
</dbReference>
<evidence type="ECO:0000313" key="7">
    <source>
        <dbReference type="EMBL" id="EWH08738.1"/>
    </source>
</evidence>
<evidence type="ECO:0000256" key="3">
    <source>
        <dbReference type="ARBA" id="ARBA00022898"/>
    </source>
</evidence>
<dbReference type="Pfam" id="PF00291">
    <property type="entry name" value="PALP"/>
    <property type="match status" value="1"/>
</dbReference>
<dbReference type="PANTHER" id="PTHR43780">
    <property type="entry name" value="1-AMINOCYCLOPROPANE-1-CARBOXYLATE DEAMINASE-RELATED"/>
    <property type="match status" value="1"/>
</dbReference>
<dbReference type="SUPFAM" id="SSF53686">
    <property type="entry name" value="Tryptophan synthase beta subunit-like PLP-dependent enzymes"/>
    <property type="match status" value="1"/>
</dbReference>
<organism evidence="7 8">
    <name type="scientific">Catenovulum agarivorans DS-2</name>
    <dbReference type="NCBI Taxonomy" id="1328313"/>
    <lineage>
        <taxon>Bacteria</taxon>
        <taxon>Pseudomonadati</taxon>
        <taxon>Pseudomonadota</taxon>
        <taxon>Gammaproteobacteria</taxon>
        <taxon>Alteromonadales</taxon>
        <taxon>Alteromonadaceae</taxon>
        <taxon>Catenovulum</taxon>
    </lineage>
</organism>
<dbReference type="EMBL" id="ARZY01000038">
    <property type="protein sequence ID" value="EWH08738.1"/>
    <property type="molecule type" value="Genomic_DNA"/>
</dbReference>
<comment type="cofactor">
    <cofactor evidence="1">
        <name>pyridoxal 5'-phosphate</name>
        <dbReference type="ChEBI" id="CHEBI:597326"/>
    </cofactor>
</comment>
<sequence length="316" mass="35461">MFNLPSPIQQLSHSSFADAELDVFIKRDDLIHPIVSGNKWRKLKYFFNDADMPKHMVSFGGAYSNHIHALSYVANYYDIPLSLYIRGEASWLDKPQQLSPTLRDCMQNQAMLNFLDRKTYRLKDDAEFKQQILANYPNRTLWVAEGGCDQIALKGVAEILSEQTNDFDYIVCPVGSATTLAGLVAAAAPNQCVIGIAALKQADYLRERVHSLIGEQAKSKNWQLLTEFHCGGFGKLTESVLLQAQQFFTHHQITLDPVYTSKMSLAFHALVDKGYFPKGGKVLLLHTGGVQGWRGYLQQNKVTQAYLTEIGLPQVS</sequence>
<comment type="similarity">
    <text evidence="2">Belongs to the ACC deaminase/D-cysteine desulfhydrase family.</text>
</comment>
<evidence type="ECO:0000256" key="4">
    <source>
        <dbReference type="PIRSR" id="PIRSR006278-1"/>
    </source>
</evidence>
<keyword evidence="3 5" id="KW-0663">Pyridoxal phosphate</keyword>
<reference evidence="7 8" key="1">
    <citation type="journal article" date="2014" name="Genome Announc.">
        <title>Draft Genome Sequence of the Agar-Degrading Bacterium Catenovulum sp. Strain DS-2, Isolated from Intestines of Haliotis diversicolor.</title>
        <authorList>
            <person name="Shan D."/>
            <person name="Li X."/>
            <person name="Gu Z."/>
            <person name="Wei G."/>
            <person name="Gao Z."/>
            <person name="Shao Z."/>
        </authorList>
    </citation>
    <scope>NUCLEOTIDE SEQUENCE [LARGE SCALE GENOMIC DNA]</scope>
    <source>
        <strain evidence="7 8">DS-2</strain>
    </source>
</reference>
<dbReference type="PANTHER" id="PTHR43780:SF2">
    <property type="entry name" value="1-AMINOCYCLOPROPANE-1-CARBOXYLATE DEAMINASE-RELATED"/>
    <property type="match status" value="1"/>
</dbReference>
<proteinExistence type="inferred from homology"/>
<feature type="active site" description="Nucleophile" evidence="4">
    <location>
        <position position="64"/>
    </location>
</feature>
<evidence type="ECO:0000259" key="6">
    <source>
        <dbReference type="Pfam" id="PF00291"/>
    </source>
</evidence>
<dbReference type="STRING" id="1328313.DS2_15929"/>
<dbReference type="InterPro" id="IPR001926">
    <property type="entry name" value="TrpB-like_PALP"/>
</dbReference>